<dbReference type="PANTHER" id="PTHR30055:SF226">
    <property type="entry name" value="HTH-TYPE TRANSCRIPTIONAL REGULATOR PKSA"/>
    <property type="match status" value="1"/>
</dbReference>
<evidence type="ECO:0000256" key="3">
    <source>
        <dbReference type="SAM" id="MobiDB-lite"/>
    </source>
</evidence>
<evidence type="ECO:0000313" key="6">
    <source>
        <dbReference type="Proteomes" id="UP001607157"/>
    </source>
</evidence>
<feature type="domain" description="HTH tetR-type" evidence="4">
    <location>
        <begin position="29"/>
        <end position="89"/>
    </location>
</feature>
<dbReference type="PROSITE" id="PS50977">
    <property type="entry name" value="HTH_TETR_2"/>
    <property type="match status" value="1"/>
</dbReference>
<dbReference type="PANTHER" id="PTHR30055">
    <property type="entry name" value="HTH-TYPE TRANSCRIPTIONAL REGULATOR RUTR"/>
    <property type="match status" value="1"/>
</dbReference>
<dbReference type="InterPro" id="IPR050109">
    <property type="entry name" value="HTH-type_TetR-like_transc_reg"/>
</dbReference>
<evidence type="ECO:0000256" key="1">
    <source>
        <dbReference type="ARBA" id="ARBA00023125"/>
    </source>
</evidence>
<feature type="compositionally biased region" description="Low complexity" evidence="3">
    <location>
        <begin position="1"/>
        <end position="18"/>
    </location>
</feature>
<feature type="region of interest" description="Disordered" evidence="3">
    <location>
        <begin position="1"/>
        <end position="28"/>
    </location>
</feature>
<gene>
    <name evidence="5" type="ORF">ACGRVM_06805</name>
</gene>
<accession>A0ABW7I6T1</accession>
<dbReference type="SUPFAM" id="SSF46689">
    <property type="entry name" value="Homeodomain-like"/>
    <property type="match status" value="1"/>
</dbReference>
<dbReference type="Pfam" id="PF00440">
    <property type="entry name" value="TetR_N"/>
    <property type="match status" value="1"/>
</dbReference>
<organism evidence="5 6">
    <name type="scientific">Roseovarius aquimarinus</name>
    <dbReference type="NCBI Taxonomy" id="1229156"/>
    <lineage>
        <taxon>Bacteria</taxon>
        <taxon>Pseudomonadati</taxon>
        <taxon>Pseudomonadota</taxon>
        <taxon>Alphaproteobacteria</taxon>
        <taxon>Rhodobacterales</taxon>
        <taxon>Roseobacteraceae</taxon>
        <taxon>Roseovarius</taxon>
    </lineage>
</organism>
<keyword evidence="6" id="KW-1185">Reference proteome</keyword>
<dbReference type="InterPro" id="IPR001647">
    <property type="entry name" value="HTH_TetR"/>
</dbReference>
<feature type="DNA-binding region" description="H-T-H motif" evidence="2">
    <location>
        <begin position="52"/>
        <end position="71"/>
    </location>
</feature>
<dbReference type="RefSeq" id="WP_377172783.1">
    <property type="nucleotide sequence ID" value="NZ_JBHTJC010000005.1"/>
</dbReference>
<evidence type="ECO:0000313" key="5">
    <source>
        <dbReference type="EMBL" id="MFH0253594.1"/>
    </source>
</evidence>
<evidence type="ECO:0000256" key="2">
    <source>
        <dbReference type="PROSITE-ProRule" id="PRU00335"/>
    </source>
</evidence>
<reference evidence="5 6" key="1">
    <citation type="submission" date="2024-10" db="EMBL/GenBank/DDBJ databases">
        <authorList>
            <person name="Yang X.-N."/>
        </authorList>
    </citation>
    <scope>NUCLEOTIDE SEQUENCE [LARGE SCALE GENOMIC DNA]</scope>
    <source>
        <strain evidence="5 6">CAU 1059</strain>
    </source>
</reference>
<sequence>MDGAAPRGAGHRPAAGSAPRRRTQAERSAATQLKILTVTIELILAKGLKEASTVDIAEAAGVSRGALLHHYPSRQFLMQEALRHLLTREIEEIEVIAGEIRAGRMDVDGFLAEMWRRFSGDLFMVTIEFLTAARTDPAMRDALVPVAWDYNRQLDEIWESLFSDTGSARDTRRIALNTTLCLLRGMATQSIWRDDPQLFRDMLDFWKTSLGNMLPGPEDEERP</sequence>
<dbReference type="PRINTS" id="PR00455">
    <property type="entry name" value="HTHTETR"/>
</dbReference>
<protein>
    <submittedName>
        <fullName evidence="5">TetR/AcrR family transcriptional regulator</fullName>
    </submittedName>
</protein>
<dbReference type="Gene3D" id="1.10.357.10">
    <property type="entry name" value="Tetracycline Repressor, domain 2"/>
    <property type="match status" value="1"/>
</dbReference>
<name>A0ABW7I6T1_9RHOB</name>
<proteinExistence type="predicted"/>
<dbReference type="Proteomes" id="UP001607157">
    <property type="component" value="Unassembled WGS sequence"/>
</dbReference>
<keyword evidence="1 2" id="KW-0238">DNA-binding</keyword>
<comment type="caution">
    <text evidence="5">The sequence shown here is derived from an EMBL/GenBank/DDBJ whole genome shotgun (WGS) entry which is preliminary data.</text>
</comment>
<dbReference type="InterPro" id="IPR009057">
    <property type="entry name" value="Homeodomain-like_sf"/>
</dbReference>
<dbReference type="EMBL" id="JBIHMM010000001">
    <property type="protein sequence ID" value="MFH0253594.1"/>
    <property type="molecule type" value="Genomic_DNA"/>
</dbReference>
<evidence type="ECO:0000259" key="4">
    <source>
        <dbReference type="PROSITE" id="PS50977"/>
    </source>
</evidence>